<organism evidence="1">
    <name type="scientific">Anguilla anguilla</name>
    <name type="common">European freshwater eel</name>
    <name type="synonym">Muraena anguilla</name>
    <dbReference type="NCBI Taxonomy" id="7936"/>
    <lineage>
        <taxon>Eukaryota</taxon>
        <taxon>Metazoa</taxon>
        <taxon>Chordata</taxon>
        <taxon>Craniata</taxon>
        <taxon>Vertebrata</taxon>
        <taxon>Euteleostomi</taxon>
        <taxon>Actinopterygii</taxon>
        <taxon>Neopterygii</taxon>
        <taxon>Teleostei</taxon>
        <taxon>Anguilliformes</taxon>
        <taxon>Anguillidae</taxon>
        <taxon>Anguilla</taxon>
    </lineage>
</organism>
<reference evidence="1" key="1">
    <citation type="submission" date="2014-11" db="EMBL/GenBank/DDBJ databases">
        <authorList>
            <person name="Amaro Gonzalez C."/>
        </authorList>
    </citation>
    <scope>NUCLEOTIDE SEQUENCE</scope>
</reference>
<dbReference type="EMBL" id="GBXM01081227">
    <property type="protein sequence ID" value="JAH27350.1"/>
    <property type="molecule type" value="Transcribed_RNA"/>
</dbReference>
<protein>
    <submittedName>
        <fullName evidence="1">Uncharacterized protein</fullName>
    </submittedName>
</protein>
<sequence length="44" mass="5060">MFDFAAVMSKIQTARGRPSLLKKHIFTDIESTPVMKDMDFCSHQ</sequence>
<accession>A0A0E9RFW7</accession>
<evidence type="ECO:0000313" key="1">
    <source>
        <dbReference type="EMBL" id="JAH27350.1"/>
    </source>
</evidence>
<proteinExistence type="predicted"/>
<dbReference type="AlphaFoldDB" id="A0A0E9RFW7"/>
<name>A0A0E9RFW7_ANGAN</name>
<reference evidence="1" key="2">
    <citation type="journal article" date="2015" name="Fish Shellfish Immunol.">
        <title>Early steps in the European eel (Anguilla anguilla)-Vibrio vulnificus interaction in the gills: Role of the RtxA13 toxin.</title>
        <authorList>
            <person name="Callol A."/>
            <person name="Pajuelo D."/>
            <person name="Ebbesson L."/>
            <person name="Teles M."/>
            <person name="MacKenzie S."/>
            <person name="Amaro C."/>
        </authorList>
    </citation>
    <scope>NUCLEOTIDE SEQUENCE</scope>
</reference>